<keyword evidence="9 10" id="KW-0119">Carbohydrate metabolism</keyword>
<dbReference type="CDD" id="cd05247">
    <property type="entry name" value="UDP_G4E_1_SDR_e"/>
    <property type="match status" value="1"/>
</dbReference>
<dbReference type="KEGG" id="nod:FOH10_12025"/>
<organism evidence="12 13">
    <name type="scientific">Nocardia otitidiscaviarum</name>
    <dbReference type="NCBI Taxonomy" id="1823"/>
    <lineage>
        <taxon>Bacteria</taxon>
        <taxon>Bacillati</taxon>
        <taxon>Actinomycetota</taxon>
        <taxon>Actinomycetes</taxon>
        <taxon>Mycobacteriales</taxon>
        <taxon>Nocardiaceae</taxon>
        <taxon>Nocardia</taxon>
    </lineage>
</organism>
<evidence type="ECO:0000259" key="11">
    <source>
        <dbReference type="Pfam" id="PF01370"/>
    </source>
</evidence>
<dbReference type="GO" id="GO:0003978">
    <property type="term" value="F:UDP-glucose 4-epimerase activity"/>
    <property type="evidence" value="ECO:0007669"/>
    <property type="project" value="UniProtKB-UniRule"/>
</dbReference>
<evidence type="ECO:0000256" key="2">
    <source>
        <dbReference type="ARBA" id="ARBA00001911"/>
    </source>
</evidence>
<dbReference type="UniPathway" id="UPA00214"/>
<dbReference type="EC" id="5.1.3.2" evidence="5 10"/>
<keyword evidence="7 10" id="KW-0520">NAD</keyword>
<dbReference type="Proteomes" id="UP000317039">
    <property type="component" value="Chromosome"/>
</dbReference>
<evidence type="ECO:0000256" key="6">
    <source>
        <dbReference type="ARBA" id="ARBA00018569"/>
    </source>
</evidence>
<evidence type="ECO:0000313" key="12">
    <source>
        <dbReference type="EMBL" id="QDP79334.1"/>
    </source>
</evidence>
<dbReference type="PANTHER" id="PTHR43725">
    <property type="entry name" value="UDP-GLUCOSE 4-EPIMERASE"/>
    <property type="match status" value="1"/>
</dbReference>
<protein>
    <recommendedName>
        <fullName evidence="6 10">UDP-glucose 4-epimerase</fullName>
        <ecNumber evidence="5 10">5.1.3.2</ecNumber>
    </recommendedName>
</protein>
<dbReference type="PANTHER" id="PTHR43725:SF53">
    <property type="entry name" value="UDP-ARABINOSE 4-EPIMERASE 1"/>
    <property type="match status" value="1"/>
</dbReference>
<comment type="cofactor">
    <cofactor evidence="2 10">
        <name>NAD(+)</name>
        <dbReference type="ChEBI" id="CHEBI:57540"/>
    </cofactor>
</comment>
<comment type="subunit">
    <text evidence="10">Homodimer.</text>
</comment>
<keyword evidence="8 10" id="KW-0413">Isomerase</keyword>
<dbReference type="RefSeq" id="WP_143980768.1">
    <property type="nucleotide sequence ID" value="NZ_CP041695.1"/>
</dbReference>
<dbReference type="Gene3D" id="3.40.50.720">
    <property type="entry name" value="NAD(P)-binding Rossmann-like Domain"/>
    <property type="match status" value="1"/>
</dbReference>
<proteinExistence type="inferred from homology"/>
<comment type="similarity">
    <text evidence="4 10">Belongs to the NAD(P)-dependent epimerase/dehydratase family.</text>
</comment>
<dbReference type="InterPro" id="IPR005886">
    <property type="entry name" value="UDP_G4E"/>
</dbReference>
<comment type="pathway">
    <text evidence="3 10">Carbohydrate metabolism; galactose metabolism.</text>
</comment>
<reference evidence="12 13" key="1">
    <citation type="submission" date="2019-07" db="EMBL/GenBank/DDBJ databases">
        <title>Complete Genome Sequence and Methylome Analysis of Nocardia otitidis-caviarum NEB252.</title>
        <authorList>
            <person name="Fomenkov A."/>
            <person name="Anton B.P."/>
            <person name="Vincze T."/>
            <person name="Roberts R.J."/>
        </authorList>
    </citation>
    <scope>NUCLEOTIDE SEQUENCE [LARGE SCALE GENOMIC DNA]</scope>
    <source>
        <strain evidence="12 13">NEB252</strain>
    </source>
</reference>
<accession>A0A516NKA3</accession>
<dbReference type="SUPFAM" id="SSF51735">
    <property type="entry name" value="NAD(P)-binding Rossmann-fold domains"/>
    <property type="match status" value="1"/>
</dbReference>
<dbReference type="GeneID" id="80333111"/>
<dbReference type="EMBL" id="CP041695">
    <property type="protein sequence ID" value="QDP79334.1"/>
    <property type="molecule type" value="Genomic_DNA"/>
</dbReference>
<evidence type="ECO:0000256" key="4">
    <source>
        <dbReference type="ARBA" id="ARBA00007637"/>
    </source>
</evidence>
<sequence length="328" mass="35097">MKLLATGGAGYVGATVTRLLLDAGHQVTVIDDLSRNDATQIPAGAEFEQLRVHDVAQILTPGAGFDAVLHFAGLIAAGESMAHPEWHWDNNTRASLALLDAMSAAGVDKLVFSSTAAVYGEPTELPLTETAPTNPVNTYGDTKLAIDRAITSFTRASNLGAISLRYFNVAGAHQCSDGTWIGERHSPETHIIPLALTAAAEGRKFQLFGDDYPTADGTCVRDYIHITDLARAHLLALDAVTASEHQIFNLGNGVGFSNLQVIDAIREVTGLPLDLEIAPRRPGDPATLFASSSRAQTMLGWQPDKPDIRDMVADAWAFHQHFSKGIAH</sequence>
<evidence type="ECO:0000256" key="9">
    <source>
        <dbReference type="ARBA" id="ARBA00023277"/>
    </source>
</evidence>
<dbReference type="Gene3D" id="3.90.25.10">
    <property type="entry name" value="UDP-galactose 4-epimerase, domain 1"/>
    <property type="match status" value="1"/>
</dbReference>
<gene>
    <name evidence="12" type="primary">galE</name>
    <name evidence="12" type="ORF">FOH10_12025</name>
</gene>
<dbReference type="AlphaFoldDB" id="A0A516NKA3"/>
<evidence type="ECO:0000256" key="10">
    <source>
        <dbReference type="RuleBase" id="RU366046"/>
    </source>
</evidence>
<evidence type="ECO:0000256" key="7">
    <source>
        <dbReference type="ARBA" id="ARBA00023027"/>
    </source>
</evidence>
<dbReference type="GO" id="GO:0033499">
    <property type="term" value="P:galactose catabolic process via UDP-galactose, Leloir pathway"/>
    <property type="evidence" value="ECO:0007669"/>
    <property type="project" value="TreeGrafter"/>
</dbReference>
<dbReference type="Pfam" id="PF01370">
    <property type="entry name" value="Epimerase"/>
    <property type="match status" value="1"/>
</dbReference>
<evidence type="ECO:0000256" key="5">
    <source>
        <dbReference type="ARBA" id="ARBA00013189"/>
    </source>
</evidence>
<dbReference type="InterPro" id="IPR036291">
    <property type="entry name" value="NAD(P)-bd_dom_sf"/>
</dbReference>
<dbReference type="InterPro" id="IPR001509">
    <property type="entry name" value="Epimerase_deHydtase"/>
</dbReference>
<evidence type="ECO:0000313" key="13">
    <source>
        <dbReference type="Proteomes" id="UP000317039"/>
    </source>
</evidence>
<comment type="catalytic activity">
    <reaction evidence="1 10">
        <text>UDP-alpha-D-glucose = UDP-alpha-D-galactose</text>
        <dbReference type="Rhea" id="RHEA:22168"/>
        <dbReference type="ChEBI" id="CHEBI:58885"/>
        <dbReference type="ChEBI" id="CHEBI:66914"/>
        <dbReference type="EC" id="5.1.3.2"/>
    </reaction>
</comment>
<evidence type="ECO:0000256" key="3">
    <source>
        <dbReference type="ARBA" id="ARBA00004947"/>
    </source>
</evidence>
<dbReference type="NCBIfam" id="TIGR01179">
    <property type="entry name" value="galE"/>
    <property type="match status" value="1"/>
</dbReference>
<name>A0A516NKA3_9NOCA</name>
<feature type="domain" description="NAD-dependent epimerase/dehydratase" evidence="11">
    <location>
        <begin position="4"/>
        <end position="251"/>
    </location>
</feature>
<evidence type="ECO:0000256" key="8">
    <source>
        <dbReference type="ARBA" id="ARBA00023235"/>
    </source>
</evidence>
<evidence type="ECO:0000256" key="1">
    <source>
        <dbReference type="ARBA" id="ARBA00000083"/>
    </source>
</evidence>